<keyword evidence="2" id="KW-0813">Transport</keyword>
<dbReference type="InterPro" id="IPR036737">
    <property type="entry name" value="OmpA-like_sf"/>
</dbReference>
<sequence length="384" mass="40329">MKKSLGIWCAGSALALAATAVSAQTFDDSKYVGLMGLGYFPDKDLNLDDGGGARGYFGLPLTPGLNLEINAWGYGADPEDDNLAYLKQYGGGIDLMAPFSRGKVAPFFLIGGGYNRAKSDDLGKTDNGYANAGLGMLFDLGRGWALRAEGRYVAFFPDGKADLPDGHYDDVVAGLGLQYTFQKPQAAAPPPPPPPPPPPAQPKDSDGDGVLDSVDQCPNTPKGVQVDTRGCPLDSDGDGVPDYLDKCPNTTKGLKVDATGCVRDAQTIVLQNVNFEFNKATLTADAKGVLNDVAKGLVSQKDLRVEIAGHTDSKGSDAYNLNLSNGRAASVKSYLISQGVGSSQLVSKGYGEGQPVATNDTDAGRAQNRRVEFRVLSQPGASLR</sequence>
<keyword evidence="3" id="KW-1134">Transmembrane beta strand</keyword>
<feature type="region of interest" description="Disordered" evidence="11">
    <location>
        <begin position="183"/>
        <end position="238"/>
    </location>
</feature>
<feature type="compositionally biased region" description="Pro residues" evidence="11">
    <location>
        <begin position="187"/>
        <end position="201"/>
    </location>
</feature>
<dbReference type="GO" id="GO:0009279">
    <property type="term" value="C:cell outer membrane"/>
    <property type="evidence" value="ECO:0007669"/>
    <property type="project" value="UniProtKB-SubCell"/>
</dbReference>
<keyword evidence="9" id="KW-0998">Cell outer membrane</keyword>
<feature type="chain" id="PRO_5020724538" evidence="12">
    <location>
        <begin position="24"/>
        <end position="384"/>
    </location>
</feature>
<keyword evidence="4" id="KW-0812">Transmembrane</keyword>
<name>A0A4R7P119_9GAMM</name>
<evidence type="ECO:0000313" key="14">
    <source>
        <dbReference type="EMBL" id="TDU26540.1"/>
    </source>
</evidence>
<dbReference type="InterPro" id="IPR050330">
    <property type="entry name" value="Bact_OuterMem_StrucFunc"/>
</dbReference>
<comment type="caution">
    <text evidence="14">The sequence shown here is derived from an EMBL/GenBank/DDBJ whole genome shotgun (WGS) entry which is preliminary data.</text>
</comment>
<evidence type="ECO:0000256" key="6">
    <source>
        <dbReference type="ARBA" id="ARBA00023065"/>
    </source>
</evidence>
<dbReference type="InterPro" id="IPR011250">
    <property type="entry name" value="OMP/PagP_B-barrel"/>
</dbReference>
<evidence type="ECO:0000313" key="15">
    <source>
        <dbReference type="Proteomes" id="UP000295341"/>
    </source>
</evidence>
<feature type="signal peptide" evidence="12">
    <location>
        <begin position="1"/>
        <end position="23"/>
    </location>
</feature>
<dbReference type="SUPFAM" id="SSF103088">
    <property type="entry name" value="OmpA-like"/>
    <property type="match status" value="1"/>
</dbReference>
<feature type="domain" description="OmpA-like" evidence="13">
    <location>
        <begin position="262"/>
        <end position="379"/>
    </location>
</feature>
<dbReference type="AlphaFoldDB" id="A0A4R7P119"/>
<gene>
    <name evidence="14" type="ORF">DFR24_3568</name>
</gene>
<dbReference type="SUPFAM" id="SSF56925">
    <property type="entry name" value="OMPA-like"/>
    <property type="match status" value="1"/>
</dbReference>
<dbReference type="PRINTS" id="PR01021">
    <property type="entry name" value="OMPADOMAIN"/>
</dbReference>
<keyword evidence="6" id="KW-0406">Ion transport</keyword>
<dbReference type="GO" id="GO:0015288">
    <property type="term" value="F:porin activity"/>
    <property type="evidence" value="ECO:0007669"/>
    <property type="project" value="UniProtKB-KW"/>
</dbReference>
<protein>
    <submittedName>
        <fullName evidence="14">Thrombospondin type 3 repeat-containing protein</fullName>
    </submittedName>
</protein>
<dbReference type="InterPro" id="IPR006665">
    <property type="entry name" value="OmpA-like"/>
</dbReference>
<evidence type="ECO:0000256" key="10">
    <source>
        <dbReference type="PROSITE-ProRule" id="PRU00473"/>
    </source>
</evidence>
<organism evidence="14 15">
    <name type="scientific">Panacagrimonas perspica</name>
    <dbReference type="NCBI Taxonomy" id="381431"/>
    <lineage>
        <taxon>Bacteria</taxon>
        <taxon>Pseudomonadati</taxon>
        <taxon>Pseudomonadota</taxon>
        <taxon>Gammaproteobacteria</taxon>
        <taxon>Nevskiales</taxon>
        <taxon>Nevskiaceae</taxon>
        <taxon>Panacagrimonas</taxon>
    </lineage>
</organism>
<evidence type="ECO:0000259" key="13">
    <source>
        <dbReference type="PROSITE" id="PS51123"/>
    </source>
</evidence>
<dbReference type="GO" id="GO:0005509">
    <property type="term" value="F:calcium ion binding"/>
    <property type="evidence" value="ECO:0007669"/>
    <property type="project" value="InterPro"/>
</dbReference>
<dbReference type="Pfam" id="PF02412">
    <property type="entry name" value="TSP_3"/>
    <property type="match status" value="2"/>
</dbReference>
<dbReference type="Proteomes" id="UP000295341">
    <property type="component" value="Unassembled WGS sequence"/>
</dbReference>
<evidence type="ECO:0000256" key="1">
    <source>
        <dbReference type="ARBA" id="ARBA00004571"/>
    </source>
</evidence>
<evidence type="ECO:0000256" key="11">
    <source>
        <dbReference type="SAM" id="MobiDB-lite"/>
    </source>
</evidence>
<dbReference type="InterPro" id="IPR027385">
    <property type="entry name" value="Beta-barrel_OMP"/>
</dbReference>
<evidence type="ECO:0000256" key="12">
    <source>
        <dbReference type="SAM" id="SignalP"/>
    </source>
</evidence>
<dbReference type="InterPro" id="IPR006664">
    <property type="entry name" value="OMP_bac"/>
</dbReference>
<keyword evidence="8 10" id="KW-0472">Membrane</keyword>
<dbReference type="GO" id="GO:0046930">
    <property type="term" value="C:pore complex"/>
    <property type="evidence" value="ECO:0007669"/>
    <property type="project" value="UniProtKB-KW"/>
</dbReference>
<dbReference type="SUPFAM" id="SSF101447">
    <property type="entry name" value="Formin homology 2 domain (FH2 domain)"/>
    <property type="match status" value="1"/>
</dbReference>
<keyword evidence="5 12" id="KW-0732">Signal</keyword>
<dbReference type="Pfam" id="PF00691">
    <property type="entry name" value="OmpA"/>
    <property type="match status" value="1"/>
</dbReference>
<accession>A0A4R7P119</accession>
<dbReference type="GO" id="GO:0007155">
    <property type="term" value="P:cell adhesion"/>
    <property type="evidence" value="ECO:0007669"/>
    <property type="project" value="InterPro"/>
</dbReference>
<dbReference type="InterPro" id="IPR003367">
    <property type="entry name" value="Thrombospondin_3-like_rpt"/>
</dbReference>
<dbReference type="PANTHER" id="PTHR30329">
    <property type="entry name" value="STATOR ELEMENT OF FLAGELLAR MOTOR COMPLEX"/>
    <property type="match status" value="1"/>
</dbReference>
<dbReference type="Pfam" id="PF13505">
    <property type="entry name" value="OMP_b-brl"/>
    <property type="match status" value="1"/>
</dbReference>
<evidence type="ECO:0000256" key="2">
    <source>
        <dbReference type="ARBA" id="ARBA00022448"/>
    </source>
</evidence>
<evidence type="ECO:0000256" key="7">
    <source>
        <dbReference type="ARBA" id="ARBA00023114"/>
    </source>
</evidence>
<comment type="subcellular location">
    <subcellularLocation>
        <location evidence="1">Cell outer membrane</location>
        <topology evidence="1">Multi-pass membrane protein</topology>
    </subcellularLocation>
</comment>
<dbReference type="EMBL" id="SOBT01000010">
    <property type="protein sequence ID" value="TDU26540.1"/>
    <property type="molecule type" value="Genomic_DNA"/>
</dbReference>
<evidence type="ECO:0000256" key="5">
    <source>
        <dbReference type="ARBA" id="ARBA00022729"/>
    </source>
</evidence>
<dbReference type="PROSITE" id="PS51123">
    <property type="entry name" value="OMPA_2"/>
    <property type="match status" value="1"/>
</dbReference>
<dbReference type="Gene3D" id="3.30.1330.60">
    <property type="entry name" value="OmpA-like domain"/>
    <property type="match status" value="1"/>
</dbReference>
<evidence type="ECO:0000256" key="9">
    <source>
        <dbReference type="ARBA" id="ARBA00023237"/>
    </source>
</evidence>
<dbReference type="GO" id="GO:0006811">
    <property type="term" value="P:monoatomic ion transport"/>
    <property type="evidence" value="ECO:0007669"/>
    <property type="project" value="UniProtKB-KW"/>
</dbReference>
<dbReference type="CDD" id="cd07185">
    <property type="entry name" value="OmpA_C-like"/>
    <property type="match status" value="1"/>
</dbReference>
<proteinExistence type="predicted"/>
<keyword evidence="15" id="KW-1185">Reference proteome</keyword>
<evidence type="ECO:0000256" key="4">
    <source>
        <dbReference type="ARBA" id="ARBA00022692"/>
    </source>
</evidence>
<dbReference type="PANTHER" id="PTHR30329:SF21">
    <property type="entry name" value="LIPOPROTEIN YIAD-RELATED"/>
    <property type="match status" value="1"/>
</dbReference>
<keyword evidence="7" id="KW-0626">Porin</keyword>
<dbReference type="InterPro" id="IPR028974">
    <property type="entry name" value="TSP_type-3_rpt"/>
</dbReference>
<evidence type="ECO:0000256" key="8">
    <source>
        <dbReference type="ARBA" id="ARBA00023136"/>
    </source>
</evidence>
<dbReference type="SUPFAM" id="SSF103647">
    <property type="entry name" value="TSP type-3 repeat"/>
    <property type="match status" value="1"/>
</dbReference>
<dbReference type="Gene3D" id="2.40.160.20">
    <property type="match status" value="1"/>
</dbReference>
<dbReference type="RefSeq" id="WP_211346628.1">
    <property type="nucleotide sequence ID" value="NZ_SOBT01000010.1"/>
</dbReference>
<reference evidence="14 15" key="1">
    <citation type="submission" date="2019-03" db="EMBL/GenBank/DDBJ databases">
        <title>Genomic Encyclopedia of Type Strains, Phase IV (KMG-IV): sequencing the most valuable type-strain genomes for metagenomic binning, comparative biology and taxonomic classification.</title>
        <authorList>
            <person name="Goeker M."/>
        </authorList>
    </citation>
    <scope>NUCLEOTIDE SEQUENCE [LARGE SCALE GENOMIC DNA]</scope>
    <source>
        <strain evidence="14 15">DSM 26377</strain>
    </source>
</reference>
<evidence type="ECO:0000256" key="3">
    <source>
        <dbReference type="ARBA" id="ARBA00022452"/>
    </source>
</evidence>